<evidence type="ECO:0000313" key="1">
    <source>
        <dbReference type="EMBL" id="DAE32983.1"/>
    </source>
</evidence>
<organism evidence="1">
    <name type="scientific">virus sp. ctoYX9</name>
    <dbReference type="NCBI Taxonomy" id="2825822"/>
    <lineage>
        <taxon>Viruses</taxon>
    </lineage>
</organism>
<name>A0A8S5RNS9_9VIRU</name>
<proteinExistence type="predicted"/>
<protein>
    <submittedName>
        <fullName evidence="1">Uncharacterized protein</fullName>
    </submittedName>
</protein>
<sequence>MKIKHLRSTKFYLSTQFYLSLAQVPRNFNILFHEC</sequence>
<dbReference type="EMBL" id="BK059131">
    <property type="protein sequence ID" value="DAE32983.1"/>
    <property type="molecule type" value="Genomic_DNA"/>
</dbReference>
<reference evidence="1" key="1">
    <citation type="journal article" date="2021" name="Proc. Natl. Acad. Sci. U.S.A.">
        <title>A Catalog of Tens of Thousands of Viruses from Human Metagenomes Reveals Hidden Associations with Chronic Diseases.</title>
        <authorList>
            <person name="Tisza M.J."/>
            <person name="Buck C.B."/>
        </authorList>
    </citation>
    <scope>NUCLEOTIDE SEQUENCE</scope>
    <source>
        <strain evidence="1">CtoYX9</strain>
    </source>
</reference>
<accession>A0A8S5RNS9</accession>